<gene>
    <name evidence="1" type="ORF">NDI56_17135</name>
</gene>
<dbReference type="RefSeq" id="WP_310920927.1">
    <property type="nucleotide sequence ID" value="NZ_JAMQON010000005.1"/>
</dbReference>
<keyword evidence="2" id="KW-1185">Reference proteome</keyword>
<organism evidence="1 2">
    <name type="scientific">Haloarcula saliterrae</name>
    <dbReference type="NCBI Taxonomy" id="2950534"/>
    <lineage>
        <taxon>Archaea</taxon>
        <taxon>Methanobacteriati</taxon>
        <taxon>Methanobacteriota</taxon>
        <taxon>Stenosarchaea group</taxon>
        <taxon>Halobacteria</taxon>
        <taxon>Halobacteriales</taxon>
        <taxon>Haloarculaceae</taxon>
        <taxon>Haloarcula</taxon>
    </lineage>
</organism>
<protein>
    <submittedName>
        <fullName evidence="1">Uncharacterized protein</fullName>
    </submittedName>
</protein>
<reference evidence="1 2" key="1">
    <citation type="submission" date="2022-06" db="EMBL/GenBank/DDBJ databases">
        <title>Haloarcula sp. a new haloarchaeum isolate from saline soil.</title>
        <authorList>
            <person name="Strakova D."/>
            <person name="Galisteo C."/>
            <person name="Sanchez-Porro C."/>
            <person name="Ventosa A."/>
        </authorList>
    </citation>
    <scope>NUCLEOTIDE SEQUENCE [LARGE SCALE GENOMIC DNA]</scope>
    <source>
        <strain evidence="1 2">S1CR25-12</strain>
    </source>
</reference>
<sequence length="164" mass="17347">MPDEPPSEQSGRIELADADGTVVVEKIVSKGERLAIVDGERTVKLDALLLEGLSWQRDRAAIDELLDSATAVTGDPVGPAPPVSQPTDESVGLAISSEYAHVHVRRVVTEAGHGIEIATPGRNTAITLGPQSLRGLAAVDDTYVFSVWFKTPFGPEDTPVEGPL</sequence>
<evidence type="ECO:0000313" key="1">
    <source>
        <dbReference type="EMBL" id="MDS0261126.1"/>
    </source>
</evidence>
<accession>A0ABU2FHB0</accession>
<evidence type="ECO:0000313" key="2">
    <source>
        <dbReference type="Proteomes" id="UP001259659"/>
    </source>
</evidence>
<name>A0ABU2FHB0_9EURY</name>
<dbReference type="EMBL" id="JAMQON010000005">
    <property type="protein sequence ID" value="MDS0261126.1"/>
    <property type="molecule type" value="Genomic_DNA"/>
</dbReference>
<proteinExistence type="predicted"/>
<dbReference type="Proteomes" id="UP001259659">
    <property type="component" value="Unassembled WGS sequence"/>
</dbReference>
<comment type="caution">
    <text evidence="1">The sequence shown here is derived from an EMBL/GenBank/DDBJ whole genome shotgun (WGS) entry which is preliminary data.</text>
</comment>